<organism evidence="2 3">
    <name type="scientific">Ornithinicoccus hortensis</name>
    <dbReference type="NCBI Taxonomy" id="82346"/>
    <lineage>
        <taxon>Bacteria</taxon>
        <taxon>Bacillati</taxon>
        <taxon>Actinomycetota</taxon>
        <taxon>Actinomycetes</taxon>
        <taxon>Micrococcales</taxon>
        <taxon>Intrasporangiaceae</taxon>
        <taxon>Ornithinicoccus</taxon>
    </lineage>
</organism>
<dbReference type="EMBL" id="VFOP01000001">
    <property type="protein sequence ID" value="TQL51388.1"/>
    <property type="molecule type" value="Genomic_DNA"/>
</dbReference>
<dbReference type="GO" id="GO:0046654">
    <property type="term" value="P:tetrahydrofolate biosynthetic process"/>
    <property type="evidence" value="ECO:0007669"/>
    <property type="project" value="TreeGrafter"/>
</dbReference>
<dbReference type="PANTHER" id="PTHR20941">
    <property type="entry name" value="FOLATE SYNTHESIS PROTEINS"/>
    <property type="match status" value="1"/>
</dbReference>
<dbReference type="Proteomes" id="UP000319516">
    <property type="component" value="Unassembled WGS sequence"/>
</dbReference>
<protein>
    <submittedName>
        <fullName evidence="2">Dihydropteroate synthase</fullName>
    </submittedName>
</protein>
<dbReference type="InterPro" id="IPR000489">
    <property type="entry name" value="Pterin-binding_dom"/>
</dbReference>
<dbReference type="PROSITE" id="PS50972">
    <property type="entry name" value="PTERIN_BINDING"/>
    <property type="match status" value="1"/>
</dbReference>
<reference evidence="2 3" key="1">
    <citation type="submission" date="2019-06" db="EMBL/GenBank/DDBJ databases">
        <title>Sequencing the genomes of 1000 actinobacteria strains.</title>
        <authorList>
            <person name="Klenk H.-P."/>
        </authorList>
    </citation>
    <scope>NUCLEOTIDE SEQUENCE [LARGE SCALE GENOMIC DNA]</scope>
    <source>
        <strain evidence="2 3">DSM 12335</strain>
    </source>
</reference>
<name>A0A542YTH2_9MICO</name>
<dbReference type="InterPro" id="IPR045031">
    <property type="entry name" value="DHP_synth-like"/>
</dbReference>
<dbReference type="SUPFAM" id="SSF51717">
    <property type="entry name" value="Dihydropteroate synthetase-like"/>
    <property type="match status" value="1"/>
</dbReference>
<sequence>MALLTPAGGDAHELPARGLFGVLNLLTEKPGTLRYAGSVDDARRLAEEYREAGFYSVDLGAQSSHYASRGLGEAEELQVLLPVVEALAREGHTVCVETARAAVIEQCTQAGARVVNLTGGIGDPDVVSALARSGCSVITAFTPRDSPHQVQDVSLDEDLRERLSQGLADNMDTLRAAGVRSIIADAGIGFSYPVPYKEFSQYQVETIRRTPRLAEALGAPVLVAVPRLRNLWTTAAFATLALEFDAHFLRCHDPEVASIVQLLTEGVDE</sequence>
<gene>
    <name evidence="2" type="ORF">FB467_2534</name>
</gene>
<dbReference type="PANTHER" id="PTHR20941:SF1">
    <property type="entry name" value="FOLIC ACID SYNTHESIS PROTEIN FOL1"/>
    <property type="match status" value="1"/>
</dbReference>
<evidence type="ECO:0000259" key="1">
    <source>
        <dbReference type="PROSITE" id="PS50972"/>
    </source>
</evidence>
<comment type="caution">
    <text evidence="2">The sequence shown here is derived from an EMBL/GenBank/DDBJ whole genome shotgun (WGS) entry which is preliminary data.</text>
</comment>
<feature type="domain" description="Pterin-binding" evidence="1">
    <location>
        <begin position="17"/>
        <end position="269"/>
    </location>
</feature>
<dbReference type="GO" id="GO:0004156">
    <property type="term" value="F:dihydropteroate synthase activity"/>
    <property type="evidence" value="ECO:0007669"/>
    <property type="project" value="TreeGrafter"/>
</dbReference>
<dbReference type="Gene3D" id="3.20.20.20">
    <property type="entry name" value="Dihydropteroate synthase-like"/>
    <property type="match status" value="1"/>
</dbReference>
<evidence type="ECO:0000313" key="2">
    <source>
        <dbReference type="EMBL" id="TQL51388.1"/>
    </source>
</evidence>
<dbReference type="GO" id="GO:0005829">
    <property type="term" value="C:cytosol"/>
    <property type="evidence" value="ECO:0007669"/>
    <property type="project" value="TreeGrafter"/>
</dbReference>
<accession>A0A542YTH2</accession>
<dbReference type="InterPro" id="IPR011005">
    <property type="entry name" value="Dihydropteroate_synth-like_sf"/>
</dbReference>
<dbReference type="Pfam" id="PF00809">
    <property type="entry name" value="Pterin_bind"/>
    <property type="match status" value="1"/>
</dbReference>
<dbReference type="RefSeq" id="WP_170230709.1">
    <property type="nucleotide sequence ID" value="NZ_BAAAIK010000010.1"/>
</dbReference>
<proteinExistence type="predicted"/>
<evidence type="ECO:0000313" key="3">
    <source>
        <dbReference type="Proteomes" id="UP000319516"/>
    </source>
</evidence>
<keyword evidence="3" id="KW-1185">Reference proteome</keyword>
<dbReference type="AlphaFoldDB" id="A0A542YTH2"/>